<gene>
    <name evidence="4" type="primary">CDC27_2</name>
    <name evidence="4" type="ORF">FOZ62_010196</name>
</gene>
<feature type="non-terminal residue" evidence="4">
    <location>
        <position position="1"/>
    </location>
</feature>
<evidence type="ECO:0000256" key="2">
    <source>
        <dbReference type="ARBA" id="ARBA00038210"/>
    </source>
</evidence>
<dbReference type="GO" id="GO:0031145">
    <property type="term" value="P:anaphase-promoting complex-dependent catabolic process"/>
    <property type="evidence" value="ECO:0007669"/>
    <property type="project" value="TreeGrafter"/>
</dbReference>
<accession>A0A7J6QX74</accession>
<dbReference type="SUPFAM" id="SSF48452">
    <property type="entry name" value="TPR-like"/>
    <property type="match status" value="1"/>
</dbReference>
<comment type="similarity">
    <text evidence="2">Belongs to the APC3/CDC27 family.</text>
</comment>
<dbReference type="AlphaFoldDB" id="A0A7J6QX74"/>
<dbReference type="Gene3D" id="1.25.40.10">
    <property type="entry name" value="Tetratricopeptide repeat domain"/>
    <property type="match status" value="1"/>
</dbReference>
<protein>
    <submittedName>
        <fullName evidence="4">Anaphase-promoting complex subunit cdc27</fullName>
    </submittedName>
</protein>
<sequence>LPSRSGNKLNFSGLPEDQRAPRRPPPESTVSCNSSLSSSTSVRSLQQTRKGKEHALETSGRGQQQHSPADPTAEALAGVLQHFGELHKASTHLDLPTARFVANDRMTPAQRESRYTVLRLAEAAFDRGEYDEAEGQFATLLTAYPFITEGVGKYSILLWHQKKKKSLIDLSRRVLTYGRLRSESWICAANLDSINLDHNEARQKLEKAKLLDHCDANICCLIGHE</sequence>
<dbReference type="GO" id="GO:0005737">
    <property type="term" value="C:cytoplasm"/>
    <property type="evidence" value="ECO:0007669"/>
    <property type="project" value="TreeGrafter"/>
</dbReference>
<dbReference type="GO" id="GO:0007091">
    <property type="term" value="P:metaphase/anaphase transition of mitotic cell cycle"/>
    <property type="evidence" value="ECO:0007669"/>
    <property type="project" value="TreeGrafter"/>
</dbReference>
<keyword evidence="1" id="KW-0802">TPR repeat</keyword>
<dbReference type="GO" id="GO:0005680">
    <property type="term" value="C:anaphase-promoting complex"/>
    <property type="evidence" value="ECO:0007669"/>
    <property type="project" value="TreeGrafter"/>
</dbReference>
<evidence type="ECO:0000256" key="1">
    <source>
        <dbReference type="ARBA" id="ARBA00022803"/>
    </source>
</evidence>
<proteinExistence type="inferred from homology"/>
<dbReference type="GO" id="GO:0016567">
    <property type="term" value="P:protein ubiquitination"/>
    <property type="evidence" value="ECO:0007669"/>
    <property type="project" value="TreeGrafter"/>
</dbReference>
<dbReference type="InterPro" id="IPR011990">
    <property type="entry name" value="TPR-like_helical_dom_sf"/>
</dbReference>
<dbReference type="EMBL" id="JABANM010026561">
    <property type="protein sequence ID" value="KAF4712781.1"/>
    <property type="molecule type" value="Genomic_DNA"/>
</dbReference>
<dbReference type="PANTHER" id="PTHR12558">
    <property type="entry name" value="CELL DIVISION CYCLE 16,23,27"/>
    <property type="match status" value="1"/>
</dbReference>
<feature type="region of interest" description="Disordered" evidence="3">
    <location>
        <begin position="1"/>
        <end position="71"/>
    </location>
</feature>
<feature type="compositionally biased region" description="Low complexity" evidence="3">
    <location>
        <begin position="28"/>
        <end position="48"/>
    </location>
</feature>
<organism evidence="4 5">
    <name type="scientific">Perkinsus olseni</name>
    <name type="common">Perkinsus atlanticus</name>
    <dbReference type="NCBI Taxonomy" id="32597"/>
    <lineage>
        <taxon>Eukaryota</taxon>
        <taxon>Sar</taxon>
        <taxon>Alveolata</taxon>
        <taxon>Perkinsozoa</taxon>
        <taxon>Perkinsea</taxon>
        <taxon>Perkinsida</taxon>
        <taxon>Perkinsidae</taxon>
        <taxon>Perkinsus</taxon>
    </lineage>
</organism>
<evidence type="ECO:0000256" key="3">
    <source>
        <dbReference type="SAM" id="MobiDB-lite"/>
    </source>
</evidence>
<dbReference type="Proteomes" id="UP000574390">
    <property type="component" value="Unassembled WGS sequence"/>
</dbReference>
<name>A0A7J6QX74_PEROL</name>
<dbReference type="PANTHER" id="PTHR12558:SF13">
    <property type="entry name" value="CELL DIVISION CYCLE PROTEIN 27 HOMOLOG"/>
    <property type="match status" value="1"/>
</dbReference>
<dbReference type="GO" id="GO:0051301">
    <property type="term" value="P:cell division"/>
    <property type="evidence" value="ECO:0007669"/>
    <property type="project" value="TreeGrafter"/>
</dbReference>
<feature type="compositionally biased region" description="Polar residues" evidence="3">
    <location>
        <begin position="1"/>
        <end position="10"/>
    </location>
</feature>
<reference evidence="4 5" key="1">
    <citation type="submission" date="2020-04" db="EMBL/GenBank/DDBJ databases">
        <title>Perkinsus olseni comparative genomics.</title>
        <authorList>
            <person name="Bogema D.R."/>
        </authorList>
    </citation>
    <scope>NUCLEOTIDE SEQUENCE [LARGE SCALE GENOMIC DNA]</scope>
    <source>
        <strain evidence="4">ATCC PRA-205</strain>
    </source>
</reference>
<evidence type="ECO:0000313" key="4">
    <source>
        <dbReference type="EMBL" id="KAF4712781.1"/>
    </source>
</evidence>
<evidence type="ECO:0000313" key="5">
    <source>
        <dbReference type="Proteomes" id="UP000574390"/>
    </source>
</evidence>
<comment type="caution">
    <text evidence="4">The sequence shown here is derived from an EMBL/GenBank/DDBJ whole genome shotgun (WGS) entry which is preliminary data.</text>
</comment>